<feature type="compositionally biased region" description="Low complexity" evidence="7">
    <location>
        <begin position="350"/>
        <end position="375"/>
    </location>
</feature>
<dbReference type="PROSITE" id="PS50968">
    <property type="entry name" value="BIOTINYL_LIPOYL"/>
    <property type="match status" value="1"/>
</dbReference>
<feature type="compositionally biased region" description="Gly residues" evidence="7">
    <location>
        <begin position="152"/>
        <end position="172"/>
    </location>
</feature>
<dbReference type="Gene3D" id="4.10.320.10">
    <property type="entry name" value="E3-binding domain"/>
    <property type="match status" value="1"/>
</dbReference>
<evidence type="ECO:0000256" key="6">
    <source>
        <dbReference type="RuleBase" id="RU003423"/>
    </source>
</evidence>
<feature type="compositionally biased region" description="Low complexity" evidence="7">
    <location>
        <begin position="186"/>
        <end position="203"/>
    </location>
</feature>
<evidence type="ECO:0000256" key="5">
    <source>
        <dbReference type="ARBA" id="ARBA00023315"/>
    </source>
</evidence>
<feature type="domain" description="Lipoyl-binding" evidence="8">
    <location>
        <begin position="4"/>
        <end position="79"/>
    </location>
</feature>
<dbReference type="PANTHER" id="PTHR43178:SF5">
    <property type="entry name" value="LIPOAMIDE ACYLTRANSFERASE COMPONENT OF BRANCHED-CHAIN ALPHA-KETO ACID DEHYDROGENASE COMPLEX, MITOCHONDRIAL"/>
    <property type="match status" value="1"/>
</dbReference>
<sequence>MGEVREFTLPDLGEGLTEATIVRWLVAVGDTVRVDQPVVEVETAKALVDVPCPYGGVVTSHSAAEGAEVPVGAPLITVAVGPEVADVAGAGAGLETATGTDTGTDTGAAAGTGAGRSPEPEHVGGSGNVLVGYGTGPAPKRRPQATVRAQGAGTGVGTGAAAGPGAGTGPRAGAGESRPATGRYDAAQAPAAGPAPAAAPTPAGRGEHGAGDSAEAAPGRPLAVISPLVRRLAREHEVDLDEMTGTGPDGLILRADVERAIQEASAPAQPASGATPAMPAPHASPASGAGAPGVPSGYAARHGARRIPLRGIRGTAAERMSRSRDEIPDASCWVDADASELLALRREMNAPPGHGAPATSASASAPGPASARASGEAGGPDGAARPKISLLALLARVCTAALTRFPELNSTVDTEAREIVVLPEVHLGFAAQTDRGLVVPVVRNAHTLSAERLSMEMARLTEAARTGTLSPAELTGGTFTLNNYGVFGVDGSTPIINHPEAAMLGVGRIARKPWVAGGELAVRDVVQLSFTFDHRVCDGGTAGGFLRHVADCVERPAMLLRTL</sequence>
<reference evidence="11" key="1">
    <citation type="journal article" date="2019" name="Int. J. Syst. Evol. Microbiol.">
        <title>The Global Catalogue of Microorganisms (GCM) 10K type strain sequencing project: providing services to taxonomists for standard genome sequencing and annotation.</title>
        <authorList>
            <consortium name="The Broad Institute Genomics Platform"/>
            <consortium name="The Broad Institute Genome Sequencing Center for Infectious Disease"/>
            <person name="Wu L."/>
            <person name="Ma J."/>
        </authorList>
    </citation>
    <scope>NUCLEOTIDE SEQUENCE [LARGE SCALE GENOMIC DNA]</scope>
    <source>
        <strain evidence="11">JCM 16373</strain>
    </source>
</reference>
<dbReference type="InterPro" id="IPR004167">
    <property type="entry name" value="PSBD"/>
</dbReference>
<dbReference type="Pfam" id="PF00198">
    <property type="entry name" value="2-oxoacid_dh"/>
    <property type="match status" value="1"/>
</dbReference>
<comment type="similarity">
    <text evidence="2 6">Belongs to the 2-oxoacid dehydrogenase family.</text>
</comment>
<dbReference type="RefSeq" id="WP_344565209.1">
    <property type="nucleotide sequence ID" value="NZ_BAAARJ010000007.1"/>
</dbReference>
<evidence type="ECO:0000313" key="10">
    <source>
        <dbReference type="EMBL" id="GAA2610301.1"/>
    </source>
</evidence>
<dbReference type="Pfam" id="PF00364">
    <property type="entry name" value="Biotin_lipoyl"/>
    <property type="match status" value="1"/>
</dbReference>
<dbReference type="InterPro" id="IPR050743">
    <property type="entry name" value="2-oxoacid_DH_E2_comp"/>
</dbReference>
<evidence type="ECO:0000256" key="1">
    <source>
        <dbReference type="ARBA" id="ARBA00001938"/>
    </source>
</evidence>
<dbReference type="Proteomes" id="UP001501447">
    <property type="component" value="Unassembled WGS sequence"/>
</dbReference>
<gene>
    <name evidence="10" type="ORF">GCM10009863_24850</name>
</gene>
<dbReference type="Gene3D" id="2.40.50.100">
    <property type="match status" value="1"/>
</dbReference>
<dbReference type="EMBL" id="BAAARJ010000007">
    <property type="protein sequence ID" value="GAA2610301.1"/>
    <property type="molecule type" value="Genomic_DNA"/>
</dbReference>
<evidence type="ECO:0000313" key="11">
    <source>
        <dbReference type="Proteomes" id="UP001501447"/>
    </source>
</evidence>
<dbReference type="Pfam" id="PF02817">
    <property type="entry name" value="E3_binding"/>
    <property type="match status" value="1"/>
</dbReference>
<protein>
    <recommendedName>
        <fullName evidence="6">Dihydrolipoamide acetyltransferase component of pyruvate dehydrogenase complex</fullName>
        <ecNumber evidence="6">2.3.1.-</ecNumber>
    </recommendedName>
</protein>
<feature type="region of interest" description="Disordered" evidence="7">
    <location>
        <begin position="95"/>
        <end position="221"/>
    </location>
</feature>
<dbReference type="Gene3D" id="3.30.559.10">
    <property type="entry name" value="Chloramphenicol acetyltransferase-like domain"/>
    <property type="match status" value="1"/>
</dbReference>
<evidence type="ECO:0000259" key="9">
    <source>
        <dbReference type="PROSITE" id="PS51826"/>
    </source>
</evidence>
<dbReference type="PROSITE" id="PS51826">
    <property type="entry name" value="PSBD"/>
    <property type="match status" value="1"/>
</dbReference>
<dbReference type="EC" id="2.3.1.-" evidence="6"/>
<evidence type="ECO:0000256" key="3">
    <source>
        <dbReference type="ARBA" id="ARBA00022679"/>
    </source>
</evidence>
<keyword evidence="11" id="KW-1185">Reference proteome</keyword>
<dbReference type="SUPFAM" id="SSF52777">
    <property type="entry name" value="CoA-dependent acyltransferases"/>
    <property type="match status" value="1"/>
</dbReference>
<organism evidence="10 11">
    <name type="scientific">Streptomyces axinellae</name>
    <dbReference type="NCBI Taxonomy" id="552788"/>
    <lineage>
        <taxon>Bacteria</taxon>
        <taxon>Bacillati</taxon>
        <taxon>Actinomycetota</taxon>
        <taxon>Actinomycetes</taxon>
        <taxon>Kitasatosporales</taxon>
        <taxon>Streptomycetaceae</taxon>
        <taxon>Streptomyces</taxon>
    </lineage>
</organism>
<evidence type="ECO:0000256" key="2">
    <source>
        <dbReference type="ARBA" id="ARBA00007317"/>
    </source>
</evidence>
<comment type="cofactor">
    <cofactor evidence="1 6">
        <name>(R)-lipoate</name>
        <dbReference type="ChEBI" id="CHEBI:83088"/>
    </cofactor>
</comment>
<feature type="region of interest" description="Disordered" evidence="7">
    <location>
        <begin position="349"/>
        <end position="382"/>
    </location>
</feature>
<feature type="compositionally biased region" description="Low complexity" evidence="7">
    <location>
        <begin position="95"/>
        <end position="111"/>
    </location>
</feature>
<dbReference type="SUPFAM" id="SSF51230">
    <property type="entry name" value="Single hybrid motif"/>
    <property type="match status" value="1"/>
</dbReference>
<keyword evidence="4 6" id="KW-0450">Lipoyl</keyword>
<dbReference type="InterPro" id="IPR036625">
    <property type="entry name" value="E3-bd_dom_sf"/>
</dbReference>
<comment type="caution">
    <text evidence="10">The sequence shown here is derived from an EMBL/GenBank/DDBJ whole genome shotgun (WGS) entry which is preliminary data.</text>
</comment>
<keyword evidence="3 6" id="KW-0808">Transferase</keyword>
<feature type="compositionally biased region" description="Low complexity" evidence="7">
    <location>
        <begin position="274"/>
        <end position="300"/>
    </location>
</feature>
<dbReference type="SUPFAM" id="SSF47005">
    <property type="entry name" value="Peripheral subunit-binding domain of 2-oxo acid dehydrogenase complex"/>
    <property type="match status" value="1"/>
</dbReference>
<dbReference type="CDD" id="cd06849">
    <property type="entry name" value="lipoyl_domain"/>
    <property type="match status" value="1"/>
</dbReference>
<evidence type="ECO:0000256" key="4">
    <source>
        <dbReference type="ARBA" id="ARBA00022823"/>
    </source>
</evidence>
<dbReference type="InterPro" id="IPR000089">
    <property type="entry name" value="Biotin_lipoyl"/>
</dbReference>
<dbReference type="InterPro" id="IPR011053">
    <property type="entry name" value="Single_hybrid_motif"/>
</dbReference>
<dbReference type="PANTHER" id="PTHR43178">
    <property type="entry name" value="DIHYDROLIPOAMIDE ACETYLTRANSFERASE COMPONENT OF PYRUVATE DEHYDROGENASE COMPLEX"/>
    <property type="match status" value="1"/>
</dbReference>
<evidence type="ECO:0000259" key="8">
    <source>
        <dbReference type="PROSITE" id="PS50968"/>
    </source>
</evidence>
<dbReference type="InterPro" id="IPR001078">
    <property type="entry name" value="2-oxoacid_DH_actylTfrase"/>
</dbReference>
<name>A0ABP6CDL7_9ACTN</name>
<dbReference type="InterPro" id="IPR023213">
    <property type="entry name" value="CAT-like_dom_sf"/>
</dbReference>
<keyword evidence="5 6" id="KW-0012">Acyltransferase</keyword>
<proteinExistence type="inferred from homology"/>
<evidence type="ECO:0000256" key="7">
    <source>
        <dbReference type="SAM" id="MobiDB-lite"/>
    </source>
</evidence>
<feature type="region of interest" description="Disordered" evidence="7">
    <location>
        <begin position="263"/>
        <end position="302"/>
    </location>
</feature>
<feature type="domain" description="Peripheral subunit-binding (PSBD)" evidence="9">
    <location>
        <begin position="224"/>
        <end position="261"/>
    </location>
</feature>
<accession>A0ABP6CDL7</accession>